<accession>A0A518N5G6</accession>
<dbReference type="GO" id="GO:0008168">
    <property type="term" value="F:methyltransferase activity"/>
    <property type="evidence" value="ECO:0007669"/>
    <property type="project" value="UniProtKB-KW"/>
</dbReference>
<dbReference type="KEGG" id="lug:FPZ22_09910"/>
<evidence type="ECO:0000313" key="2">
    <source>
        <dbReference type="Proteomes" id="UP000316584"/>
    </source>
</evidence>
<gene>
    <name evidence="1" type="ORF">FPZ22_09910</name>
</gene>
<protein>
    <submittedName>
        <fullName evidence="1">Class I SAM-dependent methyltransferase</fullName>
    </submittedName>
</protein>
<dbReference type="RefSeq" id="WP_144892591.1">
    <property type="nucleotide sequence ID" value="NZ_CP042218.1"/>
</dbReference>
<keyword evidence="1" id="KW-0808">Transferase</keyword>
<name>A0A518N5G6_9GAMM</name>
<dbReference type="OrthoDB" id="9802881at2"/>
<keyword evidence="2" id="KW-1185">Reference proteome</keyword>
<dbReference type="Gene3D" id="3.40.50.150">
    <property type="entry name" value="Vaccinia Virus protein VP39"/>
    <property type="match status" value="1"/>
</dbReference>
<dbReference type="GO" id="GO:0032259">
    <property type="term" value="P:methylation"/>
    <property type="evidence" value="ECO:0007669"/>
    <property type="project" value="UniProtKB-KW"/>
</dbReference>
<keyword evidence="1" id="KW-0489">Methyltransferase</keyword>
<dbReference type="Pfam" id="PF13489">
    <property type="entry name" value="Methyltransf_23"/>
    <property type="match status" value="1"/>
</dbReference>
<dbReference type="Proteomes" id="UP000316584">
    <property type="component" value="Chromosome"/>
</dbReference>
<dbReference type="AlphaFoldDB" id="A0A518N5G6"/>
<dbReference type="InterPro" id="IPR029063">
    <property type="entry name" value="SAM-dependent_MTases_sf"/>
</dbReference>
<organism evidence="1 2">
    <name type="scientific">Luteimonas granuli</name>
    <dbReference type="NCBI Taxonomy" id="1176533"/>
    <lineage>
        <taxon>Bacteria</taxon>
        <taxon>Pseudomonadati</taxon>
        <taxon>Pseudomonadota</taxon>
        <taxon>Gammaproteobacteria</taxon>
        <taxon>Lysobacterales</taxon>
        <taxon>Lysobacteraceae</taxon>
        <taxon>Luteimonas</taxon>
    </lineage>
</organism>
<dbReference type="SUPFAM" id="SSF53335">
    <property type="entry name" value="S-adenosyl-L-methionine-dependent methyltransferases"/>
    <property type="match status" value="1"/>
</dbReference>
<dbReference type="EMBL" id="CP042218">
    <property type="protein sequence ID" value="QDW67161.1"/>
    <property type="molecule type" value="Genomic_DNA"/>
</dbReference>
<proteinExistence type="predicted"/>
<evidence type="ECO:0000313" key="1">
    <source>
        <dbReference type="EMBL" id="QDW67161.1"/>
    </source>
</evidence>
<sequence length="243" mass="26425">MSGAGLLQPLRYTALERVRVPRPVDRLDALAAMVRGKGVFDLGALDETAIDAKRGDDNWLHARLCREAAWVVGIDNSKRLPAEGMETAANGRIIHADIFDLGPVVERHGRPDVIVAGELIEHLPDTEGFLRSLRANAALRGCTFVFSTPNACCWHNGLVGLAGCESMHEDHLQIYSYKTLRTLFARAGIELESLTPCHARFQEMIGGSRGLARLGVRGFQGLVNGLEYACPMLAGGWVGVARL</sequence>
<reference evidence="1 2" key="1">
    <citation type="submission" date="2019-07" db="EMBL/GenBank/DDBJ databases">
        <title>Full genome sequence of Luteimonas sp. Gr-4.</title>
        <authorList>
            <person name="Im W.-T."/>
        </authorList>
    </citation>
    <scope>NUCLEOTIDE SEQUENCE [LARGE SCALE GENOMIC DNA]</scope>
    <source>
        <strain evidence="1 2">Gr-4</strain>
    </source>
</reference>